<protein>
    <recommendedName>
        <fullName evidence="3">Asp23/Gls24 family envelope stress response protein</fullName>
    </recommendedName>
</protein>
<proteinExistence type="predicted"/>
<dbReference type="Proteomes" id="UP000830631">
    <property type="component" value="Chromosome"/>
</dbReference>
<evidence type="ECO:0000313" key="1">
    <source>
        <dbReference type="EMBL" id="UPL18584.1"/>
    </source>
</evidence>
<gene>
    <name evidence="1" type="ORF">KV397_12855</name>
</gene>
<reference evidence="1 2" key="1">
    <citation type="submission" date="2021-06" db="EMBL/GenBank/DDBJ databases">
        <title>Genome-based taxonomic framework of Microbacterium strains isolated from marine environment, the description of four new species and reclassification of four preexisting species.</title>
        <authorList>
            <person name="Lee S.D."/>
            <person name="Kim S.-M."/>
            <person name="Byeon Y.-S."/>
            <person name="Yang H.L."/>
            <person name="Kim I.S."/>
        </authorList>
    </citation>
    <scope>NUCLEOTIDE SEQUENCE [LARGE SCALE GENOMIC DNA]</scope>
    <source>
        <strain evidence="1 2">KSW4-10</strain>
    </source>
</reference>
<keyword evidence="2" id="KW-1185">Reference proteome</keyword>
<sequence>MTDEEAAPAPEDVVVGTTTITARALQRLAVGIVHDVARVSTRDVGVQLSDRRGAVRISVAVPVAPKHGLNLVDSGEELRRDLIEKMQTLAGREVSTVDIRYSGVRRSTEKRVR</sequence>
<organism evidence="1 2">
    <name type="scientific">Microbacterium aurugineum</name>
    <dbReference type="NCBI Taxonomy" id="2851642"/>
    <lineage>
        <taxon>Bacteria</taxon>
        <taxon>Bacillati</taxon>
        <taxon>Actinomycetota</taxon>
        <taxon>Actinomycetes</taxon>
        <taxon>Micrococcales</taxon>
        <taxon>Microbacteriaceae</taxon>
        <taxon>Microbacterium</taxon>
    </lineage>
</organism>
<accession>A0ABY4J0V8</accession>
<dbReference type="RefSeq" id="WP_261811429.1">
    <property type="nucleotide sequence ID" value="NZ_CP078078.1"/>
</dbReference>
<name>A0ABY4J0V8_9MICO</name>
<evidence type="ECO:0000313" key="2">
    <source>
        <dbReference type="Proteomes" id="UP000830631"/>
    </source>
</evidence>
<evidence type="ECO:0008006" key="3">
    <source>
        <dbReference type="Google" id="ProtNLM"/>
    </source>
</evidence>
<dbReference type="EMBL" id="CP078078">
    <property type="protein sequence ID" value="UPL18584.1"/>
    <property type="molecule type" value="Genomic_DNA"/>
</dbReference>